<protein>
    <submittedName>
        <fullName evidence="1">Uncharacterized protein</fullName>
    </submittedName>
</protein>
<evidence type="ECO:0000313" key="1">
    <source>
        <dbReference type="EMBL" id="CAB4198280.1"/>
    </source>
</evidence>
<sequence length="61" mass="7044">MNSRDLLQDIQNQIEDLKMIMVLPNSIYTIQEYKYHVGVAVGLQAAYDAIKKSLSEREDNE</sequence>
<organism evidence="1">
    <name type="scientific">uncultured Caudovirales phage</name>
    <dbReference type="NCBI Taxonomy" id="2100421"/>
    <lineage>
        <taxon>Viruses</taxon>
        <taxon>Duplodnaviria</taxon>
        <taxon>Heunggongvirae</taxon>
        <taxon>Uroviricota</taxon>
        <taxon>Caudoviricetes</taxon>
        <taxon>Peduoviridae</taxon>
        <taxon>Maltschvirus</taxon>
        <taxon>Maltschvirus maltsch</taxon>
    </lineage>
</organism>
<proteinExistence type="predicted"/>
<gene>
    <name evidence="1" type="ORF">UFOVP1311_67</name>
</gene>
<reference evidence="1" key="1">
    <citation type="submission" date="2020-05" db="EMBL/GenBank/DDBJ databases">
        <authorList>
            <person name="Chiriac C."/>
            <person name="Salcher M."/>
            <person name="Ghai R."/>
            <person name="Kavagutti S V."/>
        </authorList>
    </citation>
    <scope>NUCLEOTIDE SEQUENCE</scope>
</reference>
<accession>A0A6J5RLD0</accession>
<dbReference type="EMBL" id="LR797257">
    <property type="protein sequence ID" value="CAB4198280.1"/>
    <property type="molecule type" value="Genomic_DNA"/>
</dbReference>
<name>A0A6J5RLD0_9CAUD</name>